<dbReference type="AlphaFoldDB" id="A0A834DP76"/>
<reference evidence="2 3" key="1">
    <citation type="journal article" date="2020" name="Nature">
        <title>Six reference-quality genomes reveal evolution of bat adaptations.</title>
        <authorList>
            <person name="Jebb D."/>
            <person name="Huang Z."/>
            <person name="Pippel M."/>
            <person name="Hughes G.M."/>
            <person name="Lavrichenko K."/>
            <person name="Devanna P."/>
            <person name="Winkler S."/>
            <person name="Jermiin L.S."/>
            <person name="Skirmuntt E.C."/>
            <person name="Katzourakis A."/>
            <person name="Burkitt-Gray L."/>
            <person name="Ray D.A."/>
            <person name="Sullivan K.A.M."/>
            <person name="Roscito J.G."/>
            <person name="Kirilenko B.M."/>
            <person name="Davalos L.M."/>
            <person name="Corthals A.P."/>
            <person name="Power M.L."/>
            <person name="Jones G."/>
            <person name="Ransome R.D."/>
            <person name="Dechmann D.K.N."/>
            <person name="Locatelli A.G."/>
            <person name="Puechmaille S.J."/>
            <person name="Fedrigo O."/>
            <person name="Jarvis E.D."/>
            <person name="Hiller M."/>
            <person name="Vernes S.C."/>
            <person name="Myers E.W."/>
            <person name="Teeling E.C."/>
        </authorList>
    </citation>
    <scope>NUCLEOTIDE SEQUENCE [LARGE SCALE GENOMIC DNA]</scope>
    <source>
        <strain evidence="2">Bat1K_MPI-CBG_1</strain>
    </source>
</reference>
<feature type="compositionally biased region" description="Gly residues" evidence="1">
    <location>
        <begin position="1"/>
        <end position="11"/>
    </location>
</feature>
<organism evidence="2 3">
    <name type="scientific">Phyllostomus discolor</name>
    <name type="common">pale spear-nosed bat</name>
    <dbReference type="NCBI Taxonomy" id="89673"/>
    <lineage>
        <taxon>Eukaryota</taxon>
        <taxon>Metazoa</taxon>
        <taxon>Chordata</taxon>
        <taxon>Craniata</taxon>
        <taxon>Vertebrata</taxon>
        <taxon>Euteleostomi</taxon>
        <taxon>Mammalia</taxon>
        <taxon>Eutheria</taxon>
        <taxon>Laurasiatheria</taxon>
        <taxon>Chiroptera</taxon>
        <taxon>Yangochiroptera</taxon>
        <taxon>Phyllostomidae</taxon>
        <taxon>Phyllostominae</taxon>
        <taxon>Phyllostomus</taxon>
    </lineage>
</organism>
<feature type="region of interest" description="Disordered" evidence="1">
    <location>
        <begin position="84"/>
        <end position="108"/>
    </location>
</feature>
<sequence>MQAGAGRGGALPWGRAGARPRPTQGAPPGAFAGGAGASLPSAAPPAPWLLAKDCNQGAGGRPLPGVSCLGRRGQRGRFRCRCPAHRGGPSAAPDVPSPLPIRQLQPRGPSHPLCVLGRDLAAQQRPLALSPRHLDLGEGWSRHVLCS</sequence>
<name>A0A834DP76_9CHIR</name>
<evidence type="ECO:0000256" key="1">
    <source>
        <dbReference type="SAM" id="MobiDB-lite"/>
    </source>
</evidence>
<evidence type="ECO:0000313" key="2">
    <source>
        <dbReference type="EMBL" id="KAF6088311.1"/>
    </source>
</evidence>
<proteinExistence type="predicted"/>
<gene>
    <name evidence="2" type="ORF">HJG60_008167</name>
</gene>
<dbReference type="Proteomes" id="UP000664940">
    <property type="component" value="Unassembled WGS sequence"/>
</dbReference>
<comment type="caution">
    <text evidence="2">The sequence shown here is derived from an EMBL/GenBank/DDBJ whole genome shotgun (WGS) entry which is preliminary data.</text>
</comment>
<feature type="region of interest" description="Disordered" evidence="1">
    <location>
        <begin position="1"/>
        <end position="47"/>
    </location>
</feature>
<dbReference type="EMBL" id="JABVXQ010000010">
    <property type="protein sequence ID" value="KAF6088311.1"/>
    <property type="molecule type" value="Genomic_DNA"/>
</dbReference>
<accession>A0A834DP76</accession>
<protein>
    <submittedName>
        <fullName evidence="2">Uncharacterized protein</fullName>
    </submittedName>
</protein>
<evidence type="ECO:0000313" key="3">
    <source>
        <dbReference type="Proteomes" id="UP000664940"/>
    </source>
</evidence>